<accession>A0A371GSS8</accession>
<comment type="caution">
    <text evidence="1">The sequence shown here is derived from an EMBL/GenBank/DDBJ whole genome shotgun (WGS) entry which is preliminary data.</text>
</comment>
<protein>
    <submittedName>
        <fullName evidence="1">Mitochondrial protein</fullName>
    </submittedName>
</protein>
<evidence type="ECO:0000313" key="1">
    <source>
        <dbReference type="EMBL" id="RDX93608.1"/>
    </source>
</evidence>
<organism evidence="1 2">
    <name type="scientific">Mucuna pruriens</name>
    <name type="common">Velvet bean</name>
    <name type="synonym">Dolichos pruriens</name>
    <dbReference type="NCBI Taxonomy" id="157652"/>
    <lineage>
        <taxon>Eukaryota</taxon>
        <taxon>Viridiplantae</taxon>
        <taxon>Streptophyta</taxon>
        <taxon>Embryophyta</taxon>
        <taxon>Tracheophyta</taxon>
        <taxon>Spermatophyta</taxon>
        <taxon>Magnoliopsida</taxon>
        <taxon>eudicotyledons</taxon>
        <taxon>Gunneridae</taxon>
        <taxon>Pentapetalae</taxon>
        <taxon>rosids</taxon>
        <taxon>fabids</taxon>
        <taxon>Fabales</taxon>
        <taxon>Fabaceae</taxon>
        <taxon>Papilionoideae</taxon>
        <taxon>50 kb inversion clade</taxon>
        <taxon>NPAAA clade</taxon>
        <taxon>indigoferoid/millettioid clade</taxon>
        <taxon>Phaseoleae</taxon>
        <taxon>Mucuna</taxon>
    </lineage>
</organism>
<dbReference type="Proteomes" id="UP000257109">
    <property type="component" value="Unassembled WGS sequence"/>
</dbReference>
<keyword evidence="2" id="KW-1185">Reference proteome</keyword>
<dbReference type="EMBL" id="QJKJ01004573">
    <property type="protein sequence ID" value="RDX93608.1"/>
    <property type="molecule type" value="Genomic_DNA"/>
</dbReference>
<dbReference type="AlphaFoldDB" id="A0A371GSS8"/>
<gene>
    <name evidence="1" type="ORF">CR513_24102</name>
</gene>
<dbReference type="OrthoDB" id="8048545at2759"/>
<evidence type="ECO:0000313" key="2">
    <source>
        <dbReference type="Proteomes" id="UP000257109"/>
    </source>
</evidence>
<proteinExistence type="predicted"/>
<reference evidence="1" key="1">
    <citation type="submission" date="2018-05" db="EMBL/GenBank/DDBJ databases">
        <title>Draft genome of Mucuna pruriens seed.</title>
        <authorList>
            <person name="Nnadi N.E."/>
            <person name="Vos R."/>
            <person name="Hasami M.H."/>
            <person name="Devisetty U.K."/>
            <person name="Aguiy J.C."/>
        </authorList>
    </citation>
    <scope>NUCLEOTIDE SEQUENCE [LARGE SCALE GENOMIC DNA]</scope>
    <source>
        <strain evidence="1">JCA_2017</strain>
    </source>
</reference>
<sequence>MALLSNVEPKNVEEALLNDGWILTMQEELDQFQKNDVWKLVSPPNDKSIIGTNWIFRNKLDKNDKVVRNKARYLKGTANLDLYYKKFYQYKLKGYRYANFVGDIIERKGTSGGCHFIGVNLGELK</sequence>
<name>A0A371GSS8_MUCPR</name>
<feature type="non-terminal residue" evidence="1">
    <location>
        <position position="1"/>
    </location>
</feature>